<organism evidence="1 2">
    <name type="scientific">Tengunoibacter tsumagoiensis</name>
    <dbReference type="NCBI Taxonomy" id="2014871"/>
    <lineage>
        <taxon>Bacteria</taxon>
        <taxon>Bacillati</taxon>
        <taxon>Chloroflexota</taxon>
        <taxon>Ktedonobacteria</taxon>
        <taxon>Ktedonobacterales</taxon>
        <taxon>Dictyobacteraceae</taxon>
        <taxon>Tengunoibacter</taxon>
    </lineage>
</organism>
<dbReference type="Proteomes" id="UP000287352">
    <property type="component" value="Unassembled WGS sequence"/>
</dbReference>
<gene>
    <name evidence="1" type="ORF">KTT_17370</name>
</gene>
<name>A0A401ZYD7_9CHLR</name>
<evidence type="ECO:0000313" key="1">
    <source>
        <dbReference type="EMBL" id="GCE11878.1"/>
    </source>
</evidence>
<dbReference type="OrthoDB" id="160647at2"/>
<proteinExistence type="predicted"/>
<dbReference type="RefSeq" id="WP_126579551.1">
    <property type="nucleotide sequence ID" value="NZ_BIFR01000001.1"/>
</dbReference>
<protein>
    <submittedName>
        <fullName evidence="1">Uncharacterized protein</fullName>
    </submittedName>
</protein>
<sequence>MPICPLCDDTGILSTDANDPKFCFCAAGKSGRRQWEATQGKSAGRPPSFIDIAQLEQVNANVDAMRASLFGTANPDAPASAGKPGVVQLLYRIGHIGHEVSASEAAQLQDLARTIEGFLGDLALFGRKKS</sequence>
<reference evidence="2" key="1">
    <citation type="submission" date="2018-12" db="EMBL/GenBank/DDBJ databases">
        <title>Tengunoibacter tsumagoiensis gen. nov., sp. nov., Dictyobacter kobayashii sp. nov., D. alpinus sp. nov., and D. joshuensis sp. nov. and description of Dictyobacteraceae fam. nov. within the order Ktedonobacterales isolated from Tengu-no-mugimeshi.</title>
        <authorList>
            <person name="Wang C.M."/>
            <person name="Zheng Y."/>
            <person name="Sakai Y."/>
            <person name="Toyoda A."/>
            <person name="Minakuchi Y."/>
            <person name="Abe K."/>
            <person name="Yokota A."/>
            <person name="Yabe S."/>
        </authorList>
    </citation>
    <scope>NUCLEOTIDE SEQUENCE [LARGE SCALE GENOMIC DNA]</scope>
    <source>
        <strain evidence="2">Uno3</strain>
    </source>
</reference>
<keyword evidence="2" id="KW-1185">Reference proteome</keyword>
<dbReference type="EMBL" id="BIFR01000001">
    <property type="protein sequence ID" value="GCE11878.1"/>
    <property type="molecule type" value="Genomic_DNA"/>
</dbReference>
<comment type="caution">
    <text evidence="1">The sequence shown here is derived from an EMBL/GenBank/DDBJ whole genome shotgun (WGS) entry which is preliminary data.</text>
</comment>
<accession>A0A401ZYD7</accession>
<dbReference type="AlphaFoldDB" id="A0A401ZYD7"/>
<evidence type="ECO:0000313" key="2">
    <source>
        <dbReference type="Proteomes" id="UP000287352"/>
    </source>
</evidence>